<dbReference type="GO" id="GO:0051082">
    <property type="term" value="F:unfolded protein binding"/>
    <property type="evidence" value="ECO:0007669"/>
    <property type="project" value="InterPro"/>
</dbReference>
<dbReference type="CDD" id="cd10747">
    <property type="entry name" value="DnaJ_C"/>
    <property type="match status" value="1"/>
</dbReference>
<dbReference type="PROSITE" id="PS00636">
    <property type="entry name" value="DNAJ_1"/>
    <property type="match status" value="1"/>
</dbReference>
<dbReference type="GO" id="GO:0051087">
    <property type="term" value="F:protein-folding chaperone binding"/>
    <property type="evidence" value="ECO:0007669"/>
    <property type="project" value="TreeGrafter"/>
</dbReference>
<evidence type="ECO:0000256" key="1">
    <source>
        <dbReference type="ARBA" id="ARBA00022723"/>
    </source>
</evidence>
<evidence type="ECO:0000256" key="3">
    <source>
        <dbReference type="ARBA" id="ARBA00022771"/>
    </source>
</evidence>
<accession>A0A5K0UAW5</accession>
<dbReference type="CDD" id="cd06257">
    <property type="entry name" value="DnaJ"/>
    <property type="match status" value="1"/>
</dbReference>
<name>A0A5K0UAW5_9VIRU</name>
<keyword evidence="3" id="KW-0863">Zinc-finger</keyword>
<evidence type="ECO:0000313" key="9">
    <source>
        <dbReference type="Proteomes" id="UP000594342"/>
    </source>
</evidence>
<feature type="region of interest" description="Disordered" evidence="6">
    <location>
        <begin position="149"/>
        <end position="192"/>
    </location>
</feature>
<dbReference type="SUPFAM" id="SSF49493">
    <property type="entry name" value="HSP40/DnaJ peptide-binding domain"/>
    <property type="match status" value="2"/>
</dbReference>
<dbReference type="SUPFAM" id="SSF46565">
    <property type="entry name" value="Chaperone J-domain"/>
    <property type="match status" value="1"/>
</dbReference>
<keyword evidence="2" id="KW-0677">Repeat</keyword>
<evidence type="ECO:0000259" key="7">
    <source>
        <dbReference type="PROSITE" id="PS50076"/>
    </source>
</evidence>
<keyword evidence="5" id="KW-0143">Chaperone</keyword>
<dbReference type="PRINTS" id="PR00625">
    <property type="entry name" value="JDOMAIN"/>
</dbReference>
<reference evidence="8 9" key="1">
    <citation type="submission" date="2018-10" db="EMBL/GenBank/DDBJ databases">
        <authorList>
            <consortium name="IHU Genomes"/>
        </authorList>
    </citation>
    <scope>NUCLEOTIDE SEQUENCE [LARGE SCALE GENOMIC DNA]</scope>
    <source>
        <strain evidence="8 9">A1</strain>
    </source>
</reference>
<evidence type="ECO:0000256" key="4">
    <source>
        <dbReference type="ARBA" id="ARBA00022833"/>
    </source>
</evidence>
<dbReference type="EMBL" id="UPSH01000001">
    <property type="protein sequence ID" value="VBB18771.1"/>
    <property type="molecule type" value="Genomic_DNA"/>
</dbReference>
<dbReference type="InterPro" id="IPR001623">
    <property type="entry name" value="DnaJ_domain"/>
</dbReference>
<dbReference type="GO" id="GO:0008270">
    <property type="term" value="F:zinc ion binding"/>
    <property type="evidence" value="ECO:0007669"/>
    <property type="project" value="UniProtKB-KW"/>
</dbReference>
<feature type="domain" description="J" evidence="7">
    <location>
        <begin position="10"/>
        <end position="80"/>
    </location>
</feature>
<organism evidence="8 9">
    <name type="scientific">Yasminevirus sp. GU-2018</name>
    <dbReference type="NCBI Taxonomy" id="2420051"/>
    <lineage>
        <taxon>Viruses</taxon>
        <taxon>Varidnaviria</taxon>
        <taxon>Bamfordvirae</taxon>
        <taxon>Nucleocytoviricota</taxon>
        <taxon>Megaviricetes</taxon>
        <taxon>Imitervirales</taxon>
        <taxon>Mimiviridae</taxon>
        <taxon>Klosneuvirinae</taxon>
        <taxon>Yasminevirus</taxon>
        <taxon>Yasminevirus saudimassiliense</taxon>
    </lineage>
</organism>
<dbReference type="PANTHER" id="PTHR24078">
    <property type="entry name" value="DNAJ HOMOLOG SUBFAMILY C MEMBER"/>
    <property type="match status" value="1"/>
</dbReference>
<proteinExistence type="predicted"/>
<dbReference type="SMART" id="SM00271">
    <property type="entry name" value="DnaJ"/>
    <property type="match status" value="1"/>
</dbReference>
<dbReference type="Gene3D" id="2.60.260.20">
    <property type="entry name" value="Urease metallochaperone UreE, N-terminal domain"/>
    <property type="match status" value="2"/>
</dbReference>
<dbReference type="GO" id="GO:0006457">
    <property type="term" value="P:protein folding"/>
    <property type="evidence" value="ECO:0007669"/>
    <property type="project" value="InterPro"/>
</dbReference>
<dbReference type="PROSITE" id="PS50076">
    <property type="entry name" value="DNAJ_2"/>
    <property type="match status" value="1"/>
</dbReference>
<dbReference type="Proteomes" id="UP000594342">
    <property type="component" value="Unassembled WGS sequence"/>
</dbReference>
<evidence type="ECO:0000256" key="5">
    <source>
        <dbReference type="ARBA" id="ARBA00023186"/>
    </source>
</evidence>
<dbReference type="Gene3D" id="1.10.287.110">
    <property type="entry name" value="DnaJ domain"/>
    <property type="match status" value="1"/>
</dbReference>
<evidence type="ECO:0000256" key="2">
    <source>
        <dbReference type="ARBA" id="ARBA00022737"/>
    </source>
</evidence>
<sequence>MSDSTKGNQDYYSILGVKKGCSEEDIKKAYRKLAMKWHPDKHVQDPEPEQKKAENMFKDINKAYEVLSDKTKRERYDQVGESAFNGNDGFQFNNANETFRAFFKNFGSNGEFSFGGFDDLDSFGGLSGLGGLGGLGGFGPSFRGPNGQRIHININRGGGRGGRGRGGRMHSDTSNRSNNSSDSEDNDDVSVKDPPVYVDLKLTLEELFKGCTKKMKITREVFIGGQTKKETETLTIDVAPGWKEGTKITFNNKGDVHPGREPADMIFVVKQKLHDVYDREENNLVTNVEITLKEALNGFVKELTGLDGEKIQLDLKKTKLPESNSIHVIPNKGMPVRKEGKIIGRGDLIVKFNVKFASG</sequence>
<dbReference type="FunFam" id="2.60.260.20:FF:000015">
    <property type="entry name" value="Heat shock protein 40"/>
    <property type="match status" value="1"/>
</dbReference>
<dbReference type="Pfam" id="PF01556">
    <property type="entry name" value="DnaJ_C"/>
    <property type="match status" value="1"/>
</dbReference>
<dbReference type="InterPro" id="IPR008971">
    <property type="entry name" value="HSP40/DnaJ_pept-bd"/>
</dbReference>
<keyword evidence="4" id="KW-0862">Zinc</keyword>
<gene>
    <name evidence="8" type="ORF">YASMINEVIRUS_1303</name>
</gene>
<protein>
    <recommendedName>
        <fullName evidence="7">J domain-containing protein</fullName>
    </recommendedName>
</protein>
<dbReference type="InterPro" id="IPR051339">
    <property type="entry name" value="DnaJ_subfamily_B"/>
</dbReference>
<feature type="compositionally biased region" description="Low complexity" evidence="6">
    <location>
        <begin position="172"/>
        <end position="181"/>
    </location>
</feature>
<dbReference type="FunFam" id="2.60.260.20:FF:000003">
    <property type="entry name" value="DnaJ subfamily A member 2"/>
    <property type="match status" value="1"/>
</dbReference>
<keyword evidence="1" id="KW-0479">Metal-binding</keyword>
<dbReference type="InterPro" id="IPR036869">
    <property type="entry name" value="J_dom_sf"/>
</dbReference>
<dbReference type="Pfam" id="PF00226">
    <property type="entry name" value="DnaJ"/>
    <property type="match status" value="1"/>
</dbReference>
<comment type="caution">
    <text evidence="8">The sequence shown here is derived from an EMBL/GenBank/DDBJ whole genome shotgun (WGS) entry which is preliminary data.</text>
</comment>
<evidence type="ECO:0000313" key="8">
    <source>
        <dbReference type="EMBL" id="VBB18771.1"/>
    </source>
</evidence>
<keyword evidence="9" id="KW-1185">Reference proteome</keyword>
<dbReference type="PANTHER" id="PTHR24078:SF562">
    <property type="entry name" value="DNAJ DOMAIN CONTAINING PROTEIN"/>
    <property type="match status" value="1"/>
</dbReference>
<dbReference type="InterPro" id="IPR002939">
    <property type="entry name" value="DnaJ_C"/>
</dbReference>
<evidence type="ECO:0000256" key="6">
    <source>
        <dbReference type="SAM" id="MobiDB-lite"/>
    </source>
</evidence>
<dbReference type="InterPro" id="IPR018253">
    <property type="entry name" value="DnaJ_domain_CS"/>
</dbReference>